<evidence type="ECO:0000313" key="1">
    <source>
        <dbReference type="EMBL" id="KKM88454.1"/>
    </source>
</evidence>
<organism evidence="1">
    <name type="scientific">marine sediment metagenome</name>
    <dbReference type="NCBI Taxonomy" id="412755"/>
    <lineage>
        <taxon>unclassified sequences</taxon>
        <taxon>metagenomes</taxon>
        <taxon>ecological metagenomes</taxon>
    </lineage>
</organism>
<dbReference type="EMBL" id="LAZR01006956">
    <property type="protein sequence ID" value="KKM88454.1"/>
    <property type="molecule type" value="Genomic_DNA"/>
</dbReference>
<proteinExistence type="predicted"/>
<reference evidence="1" key="1">
    <citation type="journal article" date="2015" name="Nature">
        <title>Complex archaea that bridge the gap between prokaryotes and eukaryotes.</title>
        <authorList>
            <person name="Spang A."/>
            <person name="Saw J.H."/>
            <person name="Jorgensen S.L."/>
            <person name="Zaremba-Niedzwiedzka K."/>
            <person name="Martijn J."/>
            <person name="Lind A.E."/>
            <person name="van Eijk R."/>
            <person name="Schleper C."/>
            <person name="Guy L."/>
            <person name="Ettema T.J."/>
        </authorList>
    </citation>
    <scope>NUCLEOTIDE SEQUENCE</scope>
</reference>
<name>A0A0F9L1C7_9ZZZZ</name>
<dbReference type="AlphaFoldDB" id="A0A0F9L1C7"/>
<accession>A0A0F9L1C7</accession>
<comment type="caution">
    <text evidence="1">The sequence shown here is derived from an EMBL/GenBank/DDBJ whole genome shotgun (WGS) entry which is preliminary data.</text>
</comment>
<gene>
    <name evidence="1" type="ORF">LCGC14_1258540</name>
</gene>
<protein>
    <submittedName>
        <fullName evidence="1">Uncharacterized protein</fullName>
    </submittedName>
</protein>
<sequence length="179" mass="18732">MKRTLFGLLAFVALLALPTTASAQLGIGFGIAAPVGGGSIATGAVVDSAGVVRVNRTLDATPRILIEVHKAYSLPNSEVQVGPAMGIAPIFDTGLSTNIGSERGPGIGFGGLVSLPVGETRRFNIVVLYMVDTPTLRLDGAFRDGFQAPRDFNDQPLDPTFRTQSNRTLVLGFTVSGLF</sequence>